<keyword evidence="3 8" id="KW-0812">Transmembrane</keyword>
<feature type="compositionally biased region" description="Polar residues" evidence="7">
    <location>
        <begin position="1"/>
        <end position="17"/>
    </location>
</feature>
<comment type="subcellular location">
    <subcellularLocation>
        <location evidence="1">Membrane</location>
        <topology evidence="1">Multi-pass membrane protein</topology>
    </subcellularLocation>
</comment>
<dbReference type="SUPFAM" id="SSF51206">
    <property type="entry name" value="cAMP-binding domain-like"/>
    <property type="match status" value="1"/>
</dbReference>
<dbReference type="STRING" id="645134.A0A0L0HSR2"/>
<dbReference type="RefSeq" id="XP_016612440.1">
    <property type="nucleotide sequence ID" value="XM_016748465.1"/>
</dbReference>
<feature type="transmembrane region" description="Helical" evidence="8">
    <location>
        <begin position="144"/>
        <end position="164"/>
    </location>
</feature>
<dbReference type="VEuPathDB" id="FungiDB:SPPG_00132"/>
<gene>
    <name evidence="10" type="ORF">SPPG_00132</name>
</gene>
<keyword evidence="5" id="KW-0406">Ion transport</keyword>
<organism evidence="10 11">
    <name type="scientific">Spizellomyces punctatus (strain DAOM BR117)</name>
    <dbReference type="NCBI Taxonomy" id="645134"/>
    <lineage>
        <taxon>Eukaryota</taxon>
        <taxon>Fungi</taxon>
        <taxon>Fungi incertae sedis</taxon>
        <taxon>Chytridiomycota</taxon>
        <taxon>Chytridiomycota incertae sedis</taxon>
        <taxon>Chytridiomycetes</taxon>
        <taxon>Spizellomycetales</taxon>
        <taxon>Spizellomycetaceae</taxon>
        <taxon>Spizellomyces</taxon>
    </lineage>
</organism>
<dbReference type="GO" id="GO:0042391">
    <property type="term" value="P:regulation of membrane potential"/>
    <property type="evidence" value="ECO:0007669"/>
    <property type="project" value="TreeGrafter"/>
</dbReference>
<evidence type="ECO:0000256" key="8">
    <source>
        <dbReference type="SAM" id="Phobius"/>
    </source>
</evidence>
<protein>
    <recommendedName>
        <fullName evidence="9">Ion transport domain-containing protein</fullName>
    </recommendedName>
</protein>
<dbReference type="PANTHER" id="PTHR10217:SF435">
    <property type="entry name" value="POTASSIUM VOLTAGE-GATED CHANNEL PROTEIN EAG"/>
    <property type="match status" value="1"/>
</dbReference>
<dbReference type="InParanoid" id="A0A0L0HSR2"/>
<reference evidence="10 11" key="1">
    <citation type="submission" date="2009-08" db="EMBL/GenBank/DDBJ databases">
        <title>The Genome Sequence of Spizellomyces punctatus strain DAOM BR117.</title>
        <authorList>
            <consortium name="The Broad Institute Genome Sequencing Platform"/>
            <person name="Russ C."/>
            <person name="Cuomo C."/>
            <person name="Shea T."/>
            <person name="Young S.K."/>
            <person name="Zeng Q."/>
            <person name="Koehrsen M."/>
            <person name="Haas B."/>
            <person name="Borodovsky M."/>
            <person name="Guigo R."/>
            <person name="Alvarado L."/>
            <person name="Berlin A."/>
            <person name="Bochicchio J."/>
            <person name="Borenstein D."/>
            <person name="Chapman S."/>
            <person name="Chen Z."/>
            <person name="Engels R."/>
            <person name="Freedman E."/>
            <person name="Gellesch M."/>
            <person name="Goldberg J."/>
            <person name="Griggs A."/>
            <person name="Gujja S."/>
            <person name="Heiman D."/>
            <person name="Hepburn T."/>
            <person name="Howarth C."/>
            <person name="Jen D."/>
            <person name="Larson L."/>
            <person name="Lewis B."/>
            <person name="Mehta T."/>
            <person name="Park D."/>
            <person name="Pearson M."/>
            <person name="Roberts A."/>
            <person name="Saif S."/>
            <person name="Shenoy N."/>
            <person name="Sisk P."/>
            <person name="Stolte C."/>
            <person name="Sykes S."/>
            <person name="Thomson T."/>
            <person name="Walk T."/>
            <person name="White J."/>
            <person name="Yandava C."/>
            <person name="Burger G."/>
            <person name="Gray M.W."/>
            <person name="Holland P.W.H."/>
            <person name="King N."/>
            <person name="Lang F.B.F."/>
            <person name="Roger A.J."/>
            <person name="Ruiz-Trillo I."/>
            <person name="Lander E."/>
            <person name="Nusbaum C."/>
        </authorList>
    </citation>
    <scope>NUCLEOTIDE SEQUENCE [LARGE SCALE GENOMIC DNA]</scope>
    <source>
        <strain evidence="10 11">DAOM BR117</strain>
    </source>
</reference>
<keyword evidence="4 8" id="KW-1133">Transmembrane helix</keyword>
<evidence type="ECO:0000313" key="11">
    <source>
        <dbReference type="Proteomes" id="UP000053201"/>
    </source>
</evidence>
<dbReference type="CDD" id="cd00038">
    <property type="entry name" value="CAP_ED"/>
    <property type="match status" value="1"/>
</dbReference>
<evidence type="ECO:0000256" key="5">
    <source>
        <dbReference type="ARBA" id="ARBA00023065"/>
    </source>
</evidence>
<dbReference type="GO" id="GO:0005249">
    <property type="term" value="F:voltage-gated potassium channel activity"/>
    <property type="evidence" value="ECO:0007669"/>
    <property type="project" value="TreeGrafter"/>
</dbReference>
<evidence type="ECO:0000256" key="4">
    <source>
        <dbReference type="ARBA" id="ARBA00022989"/>
    </source>
</evidence>
<feature type="domain" description="Ion transport" evidence="9">
    <location>
        <begin position="141"/>
        <end position="391"/>
    </location>
</feature>
<dbReference type="InterPro" id="IPR050818">
    <property type="entry name" value="KCNH_animal-type"/>
</dbReference>
<feature type="region of interest" description="Disordered" evidence="7">
    <location>
        <begin position="1"/>
        <end position="45"/>
    </location>
</feature>
<dbReference type="EMBL" id="KQ257450">
    <property type="protein sequence ID" value="KND04401.1"/>
    <property type="molecule type" value="Genomic_DNA"/>
</dbReference>
<dbReference type="Gene3D" id="2.60.120.10">
    <property type="entry name" value="Jelly Rolls"/>
    <property type="match status" value="1"/>
</dbReference>
<keyword evidence="6 8" id="KW-0472">Membrane</keyword>
<feature type="transmembrane region" description="Helical" evidence="8">
    <location>
        <begin position="372"/>
        <end position="398"/>
    </location>
</feature>
<evidence type="ECO:0000259" key="9">
    <source>
        <dbReference type="Pfam" id="PF00520"/>
    </source>
</evidence>
<dbReference type="Gene3D" id="1.10.287.70">
    <property type="match status" value="1"/>
</dbReference>
<dbReference type="SUPFAM" id="SSF81324">
    <property type="entry name" value="Voltage-gated potassium channels"/>
    <property type="match status" value="1"/>
</dbReference>
<dbReference type="eggNOG" id="KOG0498">
    <property type="taxonomic scope" value="Eukaryota"/>
</dbReference>
<dbReference type="OMA" id="WLVTLGM"/>
<keyword evidence="11" id="KW-1185">Reference proteome</keyword>
<feature type="transmembrane region" description="Helical" evidence="8">
    <location>
        <begin position="287"/>
        <end position="308"/>
    </location>
</feature>
<dbReference type="Pfam" id="PF00520">
    <property type="entry name" value="Ion_trans"/>
    <property type="match status" value="1"/>
</dbReference>
<accession>A0A0L0HSR2</accession>
<dbReference type="OrthoDB" id="426293at2759"/>
<dbReference type="InterPro" id="IPR005821">
    <property type="entry name" value="Ion_trans_dom"/>
</dbReference>
<keyword evidence="2" id="KW-0813">Transport</keyword>
<evidence type="ECO:0000256" key="7">
    <source>
        <dbReference type="SAM" id="MobiDB-lite"/>
    </source>
</evidence>
<dbReference type="GeneID" id="27683880"/>
<evidence type="ECO:0000256" key="6">
    <source>
        <dbReference type="ARBA" id="ARBA00023136"/>
    </source>
</evidence>
<sequence>MSSRNELTPSISLSPDSAMNLPGRFSRSKRPSKSKKEDLPPKETHQKIERLTKRSLYERLTYALDILVPEDEPETMVVPAGHFLQQVHYGKIHRWRVAQNEFANLPEYLIDHREKEPHYNVFVKSEGWFPIFDLTSAFLKRWDMLSLILLIFTASVTPFETAFIASDNSINIMFLINRVVDLVFFVDMFVQIRTPYRDPQTGRLVRDGKSILLRYLKSWFLIDLVSVIPFELVNMGQGGGKKNLNQLRLLRFLRLARLLKLLRVLRASRKLKQWQVHINLRYATLKVLQYCIIIMFVIHWLACGYRLADEQNAPTDPPGWLANYATYANVSLSSISPWEAYVLAVYWSSSTFSLVGPQWEVIAPTTVRETGYAFFATFVSYITALYLIGSLVNILGIANRVQREHDLRVDNYLEMFDRLKLDQRLKIKVHEYLSDHFAAATTQAYTNLLKDLPTQLHGFITMEIFVDFIGQIPYLEPFIDREPSMTQELCRGIEIRTIPANAHIFTEGYEGIYYLEHGIVAIEGRVYPSGSVFGRTSLRENIKQSECRALTNVTIHVLPLTILKSTLERNPKIRYYAKRWIAWQLLRRYIFTYTTLYYTAAKRGARMIPPLMSMRPNLKEGEFDDIDLAVLEHINEFNY</sequence>
<dbReference type="InterPro" id="IPR018490">
    <property type="entry name" value="cNMP-bd_dom_sf"/>
</dbReference>
<dbReference type="PANTHER" id="PTHR10217">
    <property type="entry name" value="VOLTAGE AND LIGAND GATED POTASSIUM CHANNEL"/>
    <property type="match status" value="1"/>
</dbReference>
<evidence type="ECO:0000256" key="1">
    <source>
        <dbReference type="ARBA" id="ARBA00004141"/>
    </source>
</evidence>
<dbReference type="GO" id="GO:0005886">
    <property type="term" value="C:plasma membrane"/>
    <property type="evidence" value="ECO:0007669"/>
    <property type="project" value="TreeGrafter"/>
</dbReference>
<dbReference type="Proteomes" id="UP000053201">
    <property type="component" value="Unassembled WGS sequence"/>
</dbReference>
<dbReference type="InterPro" id="IPR000595">
    <property type="entry name" value="cNMP-bd_dom"/>
</dbReference>
<feature type="compositionally biased region" description="Basic and acidic residues" evidence="7">
    <location>
        <begin position="34"/>
        <end position="45"/>
    </location>
</feature>
<evidence type="ECO:0000256" key="2">
    <source>
        <dbReference type="ARBA" id="ARBA00022448"/>
    </source>
</evidence>
<proteinExistence type="predicted"/>
<dbReference type="InterPro" id="IPR014710">
    <property type="entry name" value="RmlC-like_jellyroll"/>
</dbReference>
<dbReference type="AlphaFoldDB" id="A0A0L0HSR2"/>
<evidence type="ECO:0000313" key="10">
    <source>
        <dbReference type="EMBL" id="KND04401.1"/>
    </source>
</evidence>
<evidence type="ECO:0000256" key="3">
    <source>
        <dbReference type="ARBA" id="ARBA00022692"/>
    </source>
</evidence>
<name>A0A0L0HSR2_SPIPD</name>